<dbReference type="EMBL" id="FNFU01000016">
    <property type="protein sequence ID" value="SDK87853.1"/>
    <property type="molecule type" value="Genomic_DNA"/>
</dbReference>
<name>A0A1G9FI57_9MICO</name>
<keyword evidence="1" id="KW-0472">Membrane</keyword>
<evidence type="ECO:0008006" key="4">
    <source>
        <dbReference type="Google" id="ProtNLM"/>
    </source>
</evidence>
<keyword evidence="1" id="KW-1133">Transmembrane helix</keyword>
<keyword evidence="3" id="KW-1185">Reference proteome</keyword>
<dbReference type="STRING" id="386301.SAMN05216282_11628"/>
<gene>
    <name evidence="2" type="ORF">SAMN05216282_11628</name>
</gene>
<evidence type="ECO:0000256" key="1">
    <source>
        <dbReference type="SAM" id="Phobius"/>
    </source>
</evidence>
<dbReference type="Proteomes" id="UP000198701">
    <property type="component" value="Unassembled WGS sequence"/>
</dbReference>
<accession>A0A1G9FI57</accession>
<dbReference type="OrthoDB" id="5116324at2"/>
<dbReference type="RefSeq" id="WP_092324327.1">
    <property type="nucleotide sequence ID" value="NZ_FNFU01000016.1"/>
</dbReference>
<feature type="transmembrane region" description="Helical" evidence="1">
    <location>
        <begin position="21"/>
        <end position="42"/>
    </location>
</feature>
<dbReference type="AlphaFoldDB" id="A0A1G9FI57"/>
<evidence type="ECO:0000313" key="3">
    <source>
        <dbReference type="Proteomes" id="UP000198701"/>
    </source>
</evidence>
<evidence type="ECO:0000313" key="2">
    <source>
        <dbReference type="EMBL" id="SDK87853.1"/>
    </source>
</evidence>
<protein>
    <recommendedName>
        <fullName evidence="4">PH domain-containing protein</fullName>
    </recommendedName>
</protein>
<organism evidence="2 3">
    <name type="scientific">Cryobacterium psychrotolerans</name>
    <dbReference type="NCBI Taxonomy" id="386301"/>
    <lineage>
        <taxon>Bacteria</taxon>
        <taxon>Bacillati</taxon>
        <taxon>Actinomycetota</taxon>
        <taxon>Actinomycetes</taxon>
        <taxon>Micrococcales</taxon>
        <taxon>Microbacteriaceae</taxon>
        <taxon>Cryobacterium</taxon>
    </lineage>
</organism>
<feature type="transmembrane region" description="Helical" evidence="1">
    <location>
        <begin position="48"/>
        <end position="72"/>
    </location>
</feature>
<sequence>MTVQLGERTRAAAVRPHPYPFQQWTIAILLLMAPIFAVLYWLTVPTGSWLPVAVAQAALTLFFGLAVISYYLTAIWADDAGLTTRDVFGRRRTYPVDGIGGVVRLDLYRSGSLDVRPQLFLVDPDGRLLTRMHGTCWEIEAMDAVANALGVPVMQGPEPLTLRDLSQSRPELLHWFERRFAALSVDY</sequence>
<reference evidence="2 3" key="1">
    <citation type="submission" date="2016-10" db="EMBL/GenBank/DDBJ databases">
        <authorList>
            <person name="de Groot N.N."/>
        </authorList>
    </citation>
    <scope>NUCLEOTIDE SEQUENCE [LARGE SCALE GENOMIC DNA]</scope>
    <source>
        <strain evidence="2 3">CGMCC 1.5382</strain>
    </source>
</reference>
<keyword evidence="1" id="KW-0812">Transmembrane</keyword>
<proteinExistence type="predicted"/>